<feature type="transmembrane region" description="Helical" evidence="1">
    <location>
        <begin position="12"/>
        <end position="30"/>
    </location>
</feature>
<keyword evidence="1" id="KW-0812">Transmembrane</keyword>
<gene>
    <name evidence="2" type="ORF">SAMN06296008_11833</name>
</gene>
<proteinExistence type="predicted"/>
<feature type="transmembrane region" description="Helical" evidence="1">
    <location>
        <begin position="85"/>
        <end position="105"/>
    </location>
</feature>
<evidence type="ECO:0000313" key="2">
    <source>
        <dbReference type="EMBL" id="SMC79430.1"/>
    </source>
</evidence>
<organism evidence="2 3">
    <name type="scientific">Polynucleobacter kasalickyi</name>
    <dbReference type="NCBI Taxonomy" id="1938817"/>
    <lineage>
        <taxon>Bacteria</taxon>
        <taxon>Pseudomonadati</taxon>
        <taxon>Pseudomonadota</taxon>
        <taxon>Betaproteobacteria</taxon>
        <taxon>Burkholderiales</taxon>
        <taxon>Burkholderiaceae</taxon>
        <taxon>Polynucleobacter</taxon>
    </lineage>
</organism>
<dbReference type="Proteomes" id="UP000192708">
    <property type="component" value="Unassembled WGS sequence"/>
</dbReference>
<reference evidence="2 3" key="1">
    <citation type="submission" date="2017-04" db="EMBL/GenBank/DDBJ databases">
        <authorList>
            <person name="Afonso C.L."/>
            <person name="Miller P.J."/>
            <person name="Scott M.A."/>
            <person name="Spackman E."/>
            <person name="Goraichik I."/>
            <person name="Dimitrov K.M."/>
            <person name="Suarez D.L."/>
            <person name="Swayne D.E."/>
        </authorList>
    </citation>
    <scope>NUCLEOTIDE SEQUENCE [LARGE SCALE GENOMIC DNA]</scope>
    <source>
        <strain evidence="2 3">VK13</strain>
    </source>
</reference>
<accession>A0A1W2C2P4</accession>
<keyword evidence="1" id="KW-0472">Membrane</keyword>
<dbReference type="EMBL" id="FWXJ01000018">
    <property type="protein sequence ID" value="SMC79430.1"/>
    <property type="molecule type" value="Genomic_DNA"/>
</dbReference>
<evidence type="ECO:0008006" key="4">
    <source>
        <dbReference type="Google" id="ProtNLM"/>
    </source>
</evidence>
<keyword evidence="1" id="KW-1133">Transmembrane helix</keyword>
<evidence type="ECO:0000256" key="1">
    <source>
        <dbReference type="SAM" id="Phobius"/>
    </source>
</evidence>
<evidence type="ECO:0000313" key="3">
    <source>
        <dbReference type="Proteomes" id="UP000192708"/>
    </source>
</evidence>
<dbReference type="AlphaFoldDB" id="A0A1W2C2P4"/>
<keyword evidence="3" id="KW-1185">Reference proteome</keyword>
<name>A0A1W2C2P4_9BURK</name>
<sequence>MLNWISEPIYWPLFLLLQGLSAVVLLGALMHTPLLRFADKFRFSPSFMGRFLCVHSVLNAKAVGIRSLVPVVLVRCVNTKYRSVIKIPLMLCFSSVALFSFAGGMEFMADDTSAQGPAYFGFVKDEQGNIIKSASVIVTAKSFGAAGVTATFTTNVLGLYRGHIHQEAQTEILKLTCLKDGYRQTKVIRKSKTNKFLETDCIMQKR</sequence>
<protein>
    <recommendedName>
        <fullName evidence="4">Carboxypeptidase regulatory-like domain-containing protein</fullName>
    </recommendedName>
</protein>